<dbReference type="InterPro" id="IPR035069">
    <property type="entry name" value="TTHA1013/TTHA0281-like"/>
</dbReference>
<organism evidence="2 3">
    <name type="scientific">Massilia terrae</name>
    <dbReference type="NCBI Taxonomy" id="1811224"/>
    <lineage>
        <taxon>Bacteria</taxon>
        <taxon>Pseudomonadati</taxon>
        <taxon>Pseudomonadota</taxon>
        <taxon>Betaproteobacteria</taxon>
        <taxon>Burkholderiales</taxon>
        <taxon>Oxalobacteraceae</taxon>
        <taxon>Telluria group</taxon>
        <taxon>Massilia</taxon>
    </lineage>
</organism>
<sequence>MRYRVLLHRSEEGFDVSVPGLPGCVSQGATGIEALENIRSAIKEYLAVVEELSSGEIARDVDLRD</sequence>
<dbReference type="PANTHER" id="PTHR34504">
    <property type="entry name" value="ANTITOXIN HICB"/>
    <property type="match status" value="1"/>
</dbReference>
<dbReference type="InterPro" id="IPR031807">
    <property type="entry name" value="HicB-like"/>
</dbReference>
<dbReference type="RefSeq" id="WP_258811913.1">
    <property type="nucleotide sequence ID" value="NZ_JANUGU010000003.1"/>
</dbReference>
<evidence type="ECO:0000259" key="1">
    <source>
        <dbReference type="Pfam" id="PF15919"/>
    </source>
</evidence>
<proteinExistence type="predicted"/>
<dbReference type="SUPFAM" id="SSF143100">
    <property type="entry name" value="TTHA1013/TTHA0281-like"/>
    <property type="match status" value="1"/>
</dbReference>
<dbReference type="Gene3D" id="3.30.160.250">
    <property type="match status" value="1"/>
</dbReference>
<dbReference type="InterPro" id="IPR051404">
    <property type="entry name" value="TA_system_antitoxin"/>
</dbReference>
<evidence type="ECO:0000313" key="2">
    <source>
        <dbReference type="EMBL" id="MCS0658725.1"/>
    </source>
</evidence>
<feature type="domain" description="HicB-like antitoxin of toxin-antitoxin system" evidence="1">
    <location>
        <begin position="3"/>
        <end position="50"/>
    </location>
</feature>
<keyword evidence="3" id="KW-1185">Reference proteome</keyword>
<dbReference type="Proteomes" id="UP001204621">
    <property type="component" value="Unassembled WGS sequence"/>
</dbReference>
<name>A0ABT2CXL9_9BURK</name>
<protein>
    <submittedName>
        <fullName evidence="2">Type II toxin-antitoxin system HicB family antitoxin</fullName>
    </submittedName>
</protein>
<gene>
    <name evidence="2" type="ORF">NX778_11670</name>
</gene>
<comment type="caution">
    <text evidence="2">The sequence shown here is derived from an EMBL/GenBank/DDBJ whole genome shotgun (WGS) entry which is preliminary data.</text>
</comment>
<dbReference type="Pfam" id="PF15919">
    <property type="entry name" value="HicB_lk_antitox"/>
    <property type="match status" value="1"/>
</dbReference>
<reference evidence="2 3" key="1">
    <citation type="submission" date="2022-08" db="EMBL/GenBank/DDBJ databases">
        <title>Reclassification of Massilia species as members of the genera Telluria, Duganella, Pseudoduganella, Mokoshia gen. nov. and Zemynaea gen. nov. using orthogonal and non-orthogonal genome-based approaches.</title>
        <authorList>
            <person name="Bowman J.P."/>
        </authorList>
    </citation>
    <scope>NUCLEOTIDE SEQUENCE [LARGE SCALE GENOMIC DNA]</scope>
    <source>
        <strain evidence="2 3">JCM 31606</strain>
    </source>
</reference>
<dbReference type="EMBL" id="JANUGU010000003">
    <property type="protein sequence ID" value="MCS0658725.1"/>
    <property type="molecule type" value="Genomic_DNA"/>
</dbReference>
<evidence type="ECO:0000313" key="3">
    <source>
        <dbReference type="Proteomes" id="UP001204621"/>
    </source>
</evidence>
<accession>A0ABT2CXL9</accession>
<dbReference type="PANTHER" id="PTHR34504:SF2">
    <property type="entry name" value="UPF0150 PROTEIN SSL0259"/>
    <property type="match status" value="1"/>
</dbReference>